<dbReference type="EMBL" id="LGTO01000007">
    <property type="protein sequence ID" value="KNE20015.1"/>
    <property type="molecule type" value="Genomic_DNA"/>
</dbReference>
<evidence type="ECO:0000256" key="5">
    <source>
        <dbReference type="ARBA" id="ARBA00022898"/>
    </source>
</evidence>
<evidence type="ECO:0000256" key="4">
    <source>
        <dbReference type="ARBA" id="ARBA00022679"/>
    </source>
</evidence>
<evidence type="ECO:0000256" key="3">
    <source>
        <dbReference type="ARBA" id="ARBA00022576"/>
    </source>
</evidence>
<evidence type="ECO:0000259" key="7">
    <source>
        <dbReference type="Pfam" id="PF00155"/>
    </source>
</evidence>
<keyword evidence="3 6" id="KW-0032">Aminotransferase</keyword>
<dbReference type="CDD" id="cd00609">
    <property type="entry name" value="AAT_like"/>
    <property type="match status" value="1"/>
</dbReference>
<dbReference type="InterPro" id="IPR015422">
    <property type="entry name" value="PyrdxlP-dep_Trfase_small"/>
</dbReference>
<dbReference type="OrthoDB" id="9802328at2"/>
<sequence length="387" mass="43791">MQHLLNKHVQAIEISGIRKFFNMVADEEDVISLTIGQPDFHTPEHIKQAAIQALMSNQTTYTHNAGILPLRKAISQFYETNYEVSYSPEKEIIVTTGASQAIDVAFRTILSPGDEVLLPAPIYPGYEPLIRLAGAKPIYMDTTKTNLKLTKETLEKHITPKTKCVVLPYPSNPTGISFSKEELASFVTVLQEKQVFVLADEIYSQLIYDQTHTSIASFPRMKERTIVINGVSKSHSMTGFRIGYTLAPDWLSREMLKVHQYNVSCASSISQYAALEALTSGVDDTKKMQVAYHERRNFVYDRLQKIGLHCPKPNGAFYMFPYFPLKEMTSFTFGLDLVQKGRLALVPGDSFSKLGEGYMRLSYAYDKRTLNLGLDRLEEYMQQNPLN</sequence>
<evidence type="ECO:0000256" key="6">
    <source>
        <dbReference type="RuleBase" id="RU000481"/>
    </source>
</evidence>
<dbReference type="AlphaFoldDB" id="A0A0L0QN39"/>
<dbReference type="InterPro" id="IPR015421">
    <property type="entry name" value="PyrdxlP-dep_Trfase_major"/>
</dbReference>
<comment type="caution">
    <text evidence="8">The sequence shown here is derived from an EMBL/GenBank/DDBJ whole genome shotgun (WGS) entry which is preliminary data.</text>
</comment>
<dbReference type="InterPro" id="IPR004838">
    <property type="entry name" value="NHTrfase_class1_PyrdxlP-BS"/>
</dbReference>
<feature type="domain" description="Aminotransferase class I/classII large" evidence="7">
    <location>
        <begin position="29"/>
        <end position="376"/>
    </location>
</feature>
<dbReference type="Proteomes" id="UP000036780">
    <property type="component" value="Unassembled WGS sequence"/>
</dbReference>
<dbReference type="InterPro" id="IPR015424">
    <property type="entry name" value="PyrdxlP-dep_Trfase"/>
</dbReference>
<comment type="cofactor">
    <cofactor evidence="1 6">
        <name>pyridoxal 5'-phosphate</name>
        <dbReference type="ChEBI" id="CHEBI:597326"/>
    </cofactor>
</comment>
<evidence type="ECO:0000313" key="8">
    <source>
        <dbReference type="EMBL" id="KNE20015.1"/>
    </source>
</evidence>
<dbReference type="GO" id="GO:0008483">
    <property type="term" value="F:transaminase activity"/>
    <property type="evidence" value="ECO:0007669"/>
    <property type="project" value="UniProtKB-KW"/>
</dbReference>
<dbReference type="PROSITE" id="PS00105">
    <property type="entry name" value="AA_TRANSFER_CLASS_1"/>
    <property type="match status" value="1"/>
</dbReference>
<comment type="similarity">
    <text evidence="2 6">Belongs to the class-I pyridoxal-phosphate-dependent aminotransferase family.</text>
</comment>
<dbReference type="RefSeq" id="WP_050352583.1">
    <property type="nucleotide sequence ID" value="NZ_BOSN01000001.1"/>
</dbReference>
<protein>
    <recommendedName>
        <fullName evidence="6">Aminotransferase</fullName>
        <ecNumber evidence="6">2.6.1.-</ecNumber>
    </recommendedName>
</protein>
<dbReference type="PANTHER" id="PTHR46383:SF4">
    <property type="entry name" value="AMINOTRANSFERASE"/>
    <property type="match status" value="1"/>
</dbReference>
<proteinExistence type="inferred from homology"/>
<dbReference type="InterPro" id="IPR004839">
    <property type="entry name" value="Aminotransferase_I/II_large"/>
</dbReference>
<keyword evidence="5" id="KW-0663">Pyridoxal phosphate</keyword>
<dbReference type="InterPro" id="IPR050596">
    <property type="entry name" value="AspAT/PAT-like"/>
</dbReference>
<evidence type="ECO:0000313" key="9">
    <source>
        <dbReference type="Proteomes" id="UP000036780"/>
    </source>
</evidence>
<accession>A0A0L0QN39</accession>
<dbReference type="Pfam" id="PF00155">
    <property type="entry name" value="Aminotran_1_2"/>
    <property type="match status" value="1"/>
</dbReference>
<dbReference type="GO" id="GO:0030170">
    <property type="term" value="F:pyridoxal phosphate binding"/>
    <property type="evidence" value="ECO:0007669"/>
    <property type="project" value="InterPro"/>
</dbReference>
<dbReference type="PATRIC" id="fig|1473.5.peg.2019"/>
<dbReference type="NCBIfam" id="NF005817">
    <property type="entry name" value="PRK07683.1"/>
    <property type="match status" value="1"/>
</dbReference>
<dbReference type="EC" id="2.6.1.-" evidence="6"/>
<reference evidence="9" key="1">
    <citation type="submission" date="2015-07" db="EMBL/GenBank/DDBJ databases">
        <title>Fjat-10053 dsm26.</title>
        <authorList>
            <person name="Liu B."/>
            <person name="Wang J."/>
            <person name="Zhu Y."/>
            <person name="Liu G."/>
            <person name="Chen Q."/>
            <person name="Chen Z."/>
            <person name="Lan J."/>
            <person name="Che J."/>
            <person name="Ge C."/>
            <person name="Shi H."/>
            <person name="Pan Z."/>
            <person name="Liu X."/>
        </authorList>
    </citation>
    <scope>NUCLEOTIDE SEQUENCE [LARGE SCALE GENOMIC DNA]</scope>
    <source>
        <strain evidence="9">DSM 26</strain>
    </source>
</reference>
<gene>
    <name evidence="8" type="ORF">AFK71_16600</name>
</gene>
<evidence type="ECO:0000256" key="1">
    <source>
        <dbReference type="ARBA" id="ARBA00001933"/>
    </source>
</evidence>
<dbReference type="SUPFAM" id="SSF53383">
    <property type="entry name" value="PLP-dependent transferases"/>
    <property type="match status" value="1"/>
</dbReference>
<dbReference type="GeneID" id="66870862"/>
<dbReference type="PANTHER" id="PTHR46383">
    <property type="entry name" value="ASPARTATE AMINOTRANSFERASE"/>
    <property type="match status" value="1"/>
</dbReference>
<dbReference type="Gene3D" id="3.90.1150.10">
    <property type="entry name" value="Aspartate Aminotransferase, domain 1"/>
    <property type="match status" value="1"/>
</dbReference>
<keyword evidence="4 6" id="KW-0808">Transferase</keyword>
<keyword evidence="9" id="KW-1185">Reference proteome</keyword>
<dbReference type="FunFam" id="3.40.640.10:FF:000033">
    <property type="entry name" value="Aspartate aminotransferase"/>
    <property type="match status" value="1"/>
</dbReference>
<dbReference type="GO" id="GO:0006520">
    <property type="term" value="P:amino acid metabolic process"/>
    <property type="evidence" value="ECO:0007669"/>
    <property type="project" value="InterPro"/>
</dbReference>
<organism evidence="8 9">
    <name type="scientific">Virgibacillus pantothenticus</name>
    <dbReference type="NCBI Taxonomy" id="1473"/>
    <lineage>
        <taxon>Bacteria</taxon>
        <taxon>Bacillati</taxon>
        <taxon>Bacillota</taxon>
        <taxon>Bacilli</taxon>
        <taxon>Bacillales</taxon>
        <taxon>Bacillaceae</taxon>
        <taxon>Virgibacillus</taxon>
    </lineage>
</organism>
<evidence type="ECO:0000256" key="2">
    <source>
        <dbReference type="ARBA" id="ARBA00007441"/>
    </source>
</evidence>
<name>A0A0L0QN39_VIRPA</name>
<dbReference type="Gene3D" id="3.40.640.10">
    <property type="entry name" value="Type I PLP-dependent aspartate aminotransferase-like (Major domain)"/>
    <property type="match status" value="1"/>
</dbReference>